<dbReference type="SUPFAM" id="SSF52733">
    <property type="entry name" value="Nicotinate mononucleotide:5,6-dimethylbenzimidazole phosphoribosyltransferase (CobT)"/>
    <property type="match status" value="1"/>
</dbReference>
<dbReference type="GO" id="GO:0008939">
    <property type="term" value="F:nicotinate-nucleotide-dimethylbenzimidazole phosphoribosyltransferase activity"/>
    <property type="evidence" value="ECO:0007669"/>
    <property type="project" value="InterPro"/>
</dbReference>
<evidence type="ECO:0000313" key="3">
    <source>
        <dbReference type="Proteomes" id="UP000521676"/>
    </source>
</evidence>
<dbReference type="PANTHER" id="PTHR38811">
    <property type="match status" value="1"/>
</dbReference>
<dbReference type="RefSeq" id="WP_341471799.1">
    <property type="nucleotide sequence ID" value="NZ_CP128400.1"/>
</dbReference>
<dbReference type="PANTHER" id="PTHR38811:SF1">
    <property type="entry name" value="UPF0284 PROTEIN SLL1500"/>
    <property type="match status" value="1"/>
</dbReference>
<reference evidence="1 3" key="1">
    <citation type="submission" date="2020-06" db="EMBL/GenBank/DDBJ databases">
        <title>Anoxygenic phototrophic Chloroflexota member uses a Type I reaction center.</title>
        <authorList>
            <person name="Tsuji J.M."/>
            <person name="Shaw N.A."/>
            <person name="Nagashima S."/>
            <person name="Venkiteswaran J."/>
            <person name="Schiff S.L."/>
            <person name="Hanada S."/>
            <person name="Tank M."/>
            <person name="Neufeld J.D."/>
        </authorList>
    </citation>
    <scope>NUCLEOTIDE SEQUENCE [LARGE SCALE GENOMIC DNA]</scope>
    <source>
        <strain evidence="1">L227-S17</strain>
    </source>
</reference>
<dbReference type="HAMAP" id="MF_01086">
    <property type="entry name" value="UPF0284"/>
    <property type="match status" value="1"/>
</dbReference>
<dbReference type="NCBIfam" id="TIGR00303">
    <property type="entry name" value="nicotinate mononucleotide-dependent phosphoribosyltransferase CobT"/>
    <property type="match status" value="1"/>
</dbReference>
<evidence type="ECO:0000313" key="2">
    <source>
        <dbReference type="EMBL" id="WJW69924.1"/>
    </source>
</evidence>
<name>A0A8T7M797_9CHLR</name>
<dbReference type="AlphaFoldDB" id="A0A8T7M797"/>
<proteinExistence type="inferred from homology"/>
<protein>
    <submittedName>
        <fullName evidence="1">TIGR00303 family protein</fullName>
    </submittedName>
</protein>
<organism evidence="1 3">
    <name type="scientific">Candidatus Chlorohelix allophototropha</name>
    <dbReference type="NCBI Taxonomy" id="3003348"/>
    <lineage>
        <taxon>Bacteria</taxon>
        <taxon>Bacillati</taxon>
        <taxon>Chloroflexota</taxon>
        <taxon>Chloroflexia</taxon>
        <taxon>Candidatus Chloroheliales</taxon>
        <taxon>Candidatus Chloroheliaceae</taxon>
        <taxon>Candidatus Chlorohelix</taxon>
    </lineage>
</organism>
<dbReference type="InterPro" id="IPR036087">
    <property type="entry name" value="Nict_dMeBzImd_PRibTrfase_sf"/>
</dbReference>
<accession>A0A8T7M797</accession>
<evidence type="ECO:0000313" key="1">
    <source>
        <dbReference type="EMBL" id="NWJ48020.1"/>
    </source>
</evidence>
<reference evidence="2" key="2">
    <citation type="journal article" date="2024" name="Nature">
        <title>Anoxygenic phototroph of the Chloroflexota uses a type I reaction centre.</title>
        <authorList>
            <person name="Tsuji J.M."/>
            <person name="Shaw N.A."/>
            <person name="Nagashima S."/>
            <person name="Venkiteswaran J.J."/>
            <person name="Schiff S.L."/>
            <person name="Watanabe T."/>
            <person name="Fukui M."/>
            <person name="Hanada S."/>
            <person name="Tank M."/>
            <person name="Neufeld J.D."/>
        </authorList>
    </citation>
    <scope>NUCLEOTIDE SEQUENCE</scope>
    <source>
        <strain evidence="2">L227-S17</strain>
    </source>
</reference>
<dbReference type="EMBL" id="JACATZ010000003">
    <property type="protein sequence ID" value="NWJ48020.1"/>
    <property type="molecule type" value="Genomic_DNA"/>
</dbReference>
<evidence type="ECO:0000313" key="4">
    <source>
        <dbReference type="Proteomes" id="UP001431572"/>
    </source>
</evidence>
<sequence length="388" mass="40450">MVNINKKLIGVYHLEIINDFLNSINGLTPYFSLVAAYTATVQIPGVSGAGITSELRELTATADVEILALGKAVCLQEGVPSNPSGAPGPSIITHAAFKLIPEMTYLPIDVGLKIMPAVKSIVKLEGASQAKAVSSGQALENEAQAQKLFYSGWKLGVKLGSECANSGHYLIIAETIPGGTTTALGLLLALGINAEELVSSSMPGNAHHLKLEAVKQGFQALGKEKGAFAKTPLAGVAALGDTMQPAVAGMAMGASIHCPVMLGGGTQMAAVVALAAALVKNGEVDRTRIKPENIALVTTRWVSEDATADLSGLGAAIETKFGPFPVCYMSANLDFSQSKYPGMRQYELGFVKEGVGAGAAALAAMLTKNLDPDEFLPYIERSYEQLCL</sequence>
<dbReference type="Proteomes" id="UP000521676">
    <property type="component" value="Unassembled WGS sequence"/>
</dbReference>
<dbReference type="EMBL" id="CP128400">
    <property type="protein sequence ID" value="WJW69924.1"/>
    <property type="molecule type" value="Genomic_DNA"/>
</dbReference>
<dbReference type="Proteomes" id="UP001431572">
    <property type="component" value="Chromosome 2"/>
</dbReference>
<dbReference type="InterPro" id="IPR002805">
    <property type="entry name" value="Nict_dMeBzImd_PRibTrfase_arc"/>
</dbReference>
<gene>
    <name evidence="1" type="ORF">HXX08_19365</name>
    <name evidence="2" type="ORF">OZ401_003555</name>
</gene>
<keyword evidence="4" id="KW-1185">Reference proteome</keyword>
<dbReference type="Gene3D" id="3.40.50.10210">
    <property type="match status" value="1"/>
</dbReference>